<dbReference type="HOGENOM" id="CLU_1201395_0_0_1"/>
<dbReference type="EnsemblPlants" id="AES77318">
    <property type="protein sequence ID" value="AES77318"/>
    <property type="gene ID" value="MTR_7g009230"/>
</dbReference>
<gene>
    <name evidence="2" type="ordered locus">MTR_7g009230</name>
</gene>
<protein>
    <submittedName>
        <fullName evidence="2 3">Uncharacterized protein</fullName>
    </submittedName>
</protein>
<name>G7KYT3_MEDTR</name>
<feature type="compositionally biased region" description="Basic residues" evidence="1">
    <location>
        <begin position="101"/>
        <end position="111"/>
    </location>
</feature>
<dbReference type="EMBL" id="CM001223">
    <property type="protein sequence ID" value="AES77318.1"/>
    <property type="molecule type" value="Genomic_DNA"/>
</dbReference>
<organism evidence="2 4">
    <name type="scientific">Medicago truncatula</name>
    <name type="common">Barrel medic</name>
    <name type="synonym">Medicago tribuloides</name>
    <dbReference type="NCBI Taxonomy" id="3880"/>
    <lineage>
        <taxon>Eukaryota</taxon>
        <taxon>Viridiplantae</taxon>
        <taxon>Streptophyta</taxon>
        <taxon>Embryophyta</taxon>
        <taxon>Tracheophyta</taxon>
        <taxon>Spermatophyta</taxon>
        <taxon>Magnoliopsida</taxon>
        <taxon>eudicotyledons</taxon>
        <taxon>Gunneridae</taxon>
        <taxon>Pentapetalae</taxon>
        <taxon>rosids</taxon>
        <taxon>fabids</taxon>
        <taxon>Fabales</taxon>
        <taxon>Fabaceae</taxon>
        <taxon>Papilionoideae</taxon>
        <taxon>50 kb inversion clade</taxon>
        <taxon>NPAAA clade</taxon>
        <taxon>Hologalegina</taxon>
        <taxon>IRL clade</taxon>
        <taxon>Trifolieae</taxon>
        <taxon>Medicago</taxon>
    </lineage>
</organism>
<feature type="compositionally biased region" description="Polar residues" evidence="1">
    <location>
        <begin position="127"/>
        <end position="150"/>
    </location>
</feature>
<proteinExistence type="predicted"/>
<feature type="region of interest" description="Disordered" evidence="1">
    <location>
        <begin position="98"/>
        <end position="157"/>
    </location>
</feature>
<evidence type="ECO:0000313" key="2">
    <source>
        <dbReference type="EMBL" id="AES77318.1"/>
    </source>
</evidence>
<dbReference type="PaxDb" id="3880-AES77318"/>
<reference evidence="3" key="3">
    <citation type="submission" date="2015-04" db="UniProtKB">
        <authorList>
            <consortium name="EnsemblPlants"/>
        </authorList>
    </citation>
    <scope>IDENTIFICATION</scope>
    <source>
        <strain evidence="3">cv. Jemalong A17</strain>
    </source>
</reference>
<keyword evidence="4" id="KW-1185">Reference proteome</keyword>
<evidence type="ECO:0000313" key="3">
    <source>
        <dbReference type="EnsemblPlants" id="AES77318"/>
    </source>
</evidence>
<accession>G7KYT3</accession>
<dbReference type="Proteomes" id="UP000002051">
    <property type="component" value="Unassembled WGS sequence"/>
</dbReference>
<evidence type="ECO:0000313" key="4">
    <source>
        <dbReference type="Proteomes" id="UP000002051"/>
    </source>
</evidence>
<reference evidence="2 4" key="1">
    <citation type="journal article" date="2011" name="Nature">
        <title>The Medicago genome provides insight into the evolution of rhizobial symbioses.</title>
        <authorList>
            <person name="Young N.D."/>
            <person name="Debelle F."/>
            <person name="Oldroyd G.E."/>
            <person name="Geurts R."/>
            <person name="Cannon S.B."/>
            <person name="Udvardi M.K."/>
            <person name="Benedito V.A."/>
            <person name="Mayer K.F."/>
            <person name="Gouzy J."/>
            <person name="Schoof H."/>
            <person name="Van de Peer Y."/>
            <person name="Proost S."/>
            <person name="Cook D.R."/>
            <person name="Meyers B.C."/>
            <person name="Spannagl M."/>
            <person name="Cheung F."/>
            <person name="De Mita S."/>
            <person name="Krishnakumar V."/>
            <person name="Gundlach H."/>
            <person name="Zhou S."/>
            <person name="Mudge J."/>
            <person name="Bharti A.K."/>
            <person name="Murray J.D."/>
            <person name="Naoumkina M.A."/>
            <person name="Rosen B."/>
            <person name="Silverstein K.A."/>
            <person name="Tang H."/>
            <person name="Rombauts S."/>
            <person name="Zhao P.X."/>
            <person name="Zhou P."/>
            <person name="Barbe V."/>
            <person name="Bardou P."/>
            <person name="Bechner M."/>
            <person name="Bellec A."/>
            <person name="Berger A."/>
            <person name="Berges H."/>
            <person name="Bidwell S."/>
            <person name="Bisseling T."/>
            <person name="Choisne N."/>
            <person name="Couloux A."/>
            <person name="Denny R."/>
            <person name="Deshpande S."/>
            <person name="Dai X."/>
            <person name="Doyle J.J."/>
            <person name="Dudez A.M."/>
            <person name="Farmer A.D."/>
            <person name="Fouteau S."/>
            <person name="Franken C."/>
            <person name="Gibelin C."/>
            <person name="Gish J."/>
            <person name="Goldstein S."/>
            <person name="Gonzalez A.J."/>
            <person name="Green P.J."/>
            <person name="Hallab A."/>
            <person name="Hartog M."/>
            <person name="Hua A."/>
            <person name="Humphray S.J."/>
            <person name="Jeong D.H."/>
            <person name="Jing Y."/>
            <person name="Jocker A."/>
            <person name="Kenton S.M."/>
            <person name="Kim D.J."/>
            <person name="Klee K."/>
            <person name="Lai H."/>
            <person name="Lang C."/>
            <person name="Lin S."/>
            <person name="Macmil S.L."/>
            <person name="Magdelenat G."/>
            <person name="Matthews L."/>
            <person name="McCorrison J."/>
            <person name="Monaghan E.L."/>
            <person name="Mun J.H."/>
            <person name="Najar F.Z."/>
            <person name="Nicholson C."/>
            <person name="Noirot C."/>
            <person name="O'Bleness M."/>
            <person name="Paule C.R."/>
            <person name="Poulain J."/>
            <person name="Prion F."/>
            <person name="Qin B."/>
            <person name="Qu C."/>
            <person name="Retzel E.F."/>
            <person name="Riddle C."/>
            <person name="Sallet E."/>
            <person name="Samain S."/>
            <person name="Samson N."/>
            <person name="Sanders I."/>
            <person name="Saurat O."/>
            <person name="Scarpelli C."/>
            <person name="Schiex T."/>
            <person name="Segurens B."/>
            <person name="Severin A.J."/>
            <person name="Sherrier D.J."/>
            <person name="Shi R."/>
            <person name="Sims S."/>
            <person name="Singer S.R."/>
            <person name="Sinharoy S."/>
            <person name="Sterck L."/>
            <person name="Viollet A."/>
            <person name="Wang B.B."/>
            <person name="Wang K."/>
            <person name="Wang M."/>
            <person name="Wang X."/>
            <person name="Warfsmann J."/>
            <person name="Weissenbach J."/>
            <person name="White D.D."/>
            <person name="White J.D."/>
            <person name="Wiley G.B."/>
            <person name="Wincker P."/>
            <person name="Xing Y."/>
            <person name="Yang L."/>
            <person name="Yao Z."/>
            <person name="Ying F."/>
            <person name="Zhai J."/>
            <person name="Zhou L."/>
            <person name="Zuber A."/>
            <person name="Denarie J."/>
            <person name="Dixon R.A."/>
            <person name="May G.D."/>
            <person name="Schwartz D.C."/>
            <person name="Rogers J."/>
            <person name="Quetier F."/>
            <person name="Town C.D."/>
            <person name="Roe B.A."/>
        </authorList>
    </citation>
    <scope>NUCLEOTIDE SEQUENCE [LARGE SCALE GENOMIC DNA]</scope>
    <source>
        <strain evidence="2">A17</strain>
        <strain evidence="3 4">cv. Jemalong A17</strain>
    </source>
</reference>
<reference evidence="2 4" key="2">
    <citation type="journal article" date="2014" name="BMC Genomics">
        <title>An improved genome release (version Mt4.0) for the model legume Medicago truncatula.</title>
        <authorList>
            <person name="Tang H."/>
            <person name="Krishnakumar V."/>
            <person name="Bidwell S."/>
            <person name="Rosen B."/>
            <person name="Chan A."/>
            <person name="Zhou S."/>
            <person name="Gentzbittel L."/>
            <person name="Childs K.L."/>
            <person name="Yandell M."/>
            <person name="Gundlach H."/>
            <person name="Mayer K.F."/>
            <person name="Schwartz D.C."/>
            <person name="Town C.D."/>
        </authorList>
    </citation>
    <scope>GENOME REANNOTATION</scope>
    <source>
        <strain evidence="3 4">cv. Jemalong A17</strain>
    </source>
</reference>
<dbReference type="AlphaFoldDB" id="G7KYT3"/>
<sequence length="231" mass="26749">MWVILFKFPNKNSGWFPMFPMAHSVYEKDILTHDETRCLQHLERNSLIGQLLGLKPYFSHNFYGHLLPSSSSPSPIKLPTSPSPSSAFQPKLDRFFQTPHKPFKHNNKTKQKNQTNALSYHKHSKTKPLSSSKQVPKNNNLEHMNHCSNDSDPEHSTRLSDKIISYHQTQFFVNQFNANVYLQSSSGVHRVQVKPPLQKPLLIHLARKVRVKTNQTTVLFVDEVHRFNKSQ</sequence>
<evidence type="ECO:0000256" key="1">
    <source>
        <dbReference type="SAM" id="MobiDB-lite"/>
    </source>
</evidence>